<reference evidence="2 3" key="1">
    <citation type="journal article" date="2018" name="Evol. Lett.">
        <title>Horizontal gene cluster transfer increased hallucinogenic mushroom diversity.</title>
        <authorList>
            <person name="Reynolds H.T."/>
            <person name="Vijayakumar V."/>
            <person name="Gluck-Thaler E."/>
            <person name="Korotkin H.B."/>
            <person name="Matheny P.B."/>
            <person name="Slot J.C."/>
        </authorList>
    </citation>
    <scope>NUCLEOTIDE SEQUENCE [LARGE SCALE GENOMIC DNA]</scope>
    <source>
        <strain evidence="2 3">2631</strain>
    </source>
</reference>
<dbReference type="InParanoid" id="A0A409X1Q2"/>
<gene>
    <name evidence="2" type="ORF">CVT25_014200</name>
</gene>
<name>A0A409X1Q2_PSICY</name>
<dbReference type="AlphaFoldDB" id="A0A409X1Q2"/>
<evidence type="ECO:0000313" key="3">
    <source>
        <dbReference type="Proteomes" id="UP000283269"/>
    </source>
</evidence>
<accession>A0A409X1Q2</accession>
<comment type="caution">
    <text evidence="2">The sequence shown here is derived from an EMBL/GenBank/DDBJ whole genome shotgun (WGS) entry which is preliminary data.</text>
</comment>
<organism evidence="2 3">
    <name type="scientific">Psilocybe cyanescens</name>
    <dbReference type="NCBI Taxonomy" id="93625"/>
    <lineage>
        <taxon>Eukaryota</taxon>
        <taxon>Fungi</taxon>
        <taxon>Dikarya</taxon>
        <taxon>Basidiomycota</taxon>
        <taxon>Agaricomycotina</taxon>
        <taxon>Agaricomycetes</taxon>
        <taxon>Agaricomycetidae</taxon>
        <taxon>Agaricales</taxon>
        <taxon>Agaricineae</taxon>
        <taxon>Strophariaceae</taxon>
        <taxon>Psilocybe</taxon>
    </lineage>
</organism>
<dbReference type="EMBL" id="NHYD01002832">
    <property type="protein sequence ID" value="PPQ84666.1"/>
    <property type="molecule type" value="Genomic_DNA"/>
</dbReference>
<evidence type="ECO:0000256" key="1">
    <source>
        <dbReference type="SAM" id="MobiDB-lite"/>
    </source>
</evidence>
<feature type="region of interest" description="Disordered" evidence="1">
    <location>
        <begin position="204"/>
        <end position="227"/>
    </location>
</feature>
<protein>
    <submittedName>
        <fullName evidence="2">Uncharacterized protein</fullName>
    </submittedName>
</protein>
<proteinExistence type="predicted"/>
<dbReference type="Proteomes" id="UP000283269">
    <property type="component" value="Unassembled WGS sequence"/>
</dbReference>
<keyword evidence="3" id="KW-1185">Reference proteome</keyword>
<evidence type="ECO:0000313" key="2">
    <source>
        <dbReference type="EMBL" id="PPQ84666.1"/>
    </source>
</evidence>
<sequence length="288" mass="31230">MSSLPLSAAYQALLAIGNLTEKVNIMVVNSHLLTFYQAVVDASDLENPVLVPDDAGYHDLCAQLKKLGVTLNNLSKLDKAREELKQAIPEPIDVDALLPFELPDRPSKVKVKVEKVDVAPGSSQRAAKEGRKAETEMLKSDFVNMEGAKCLGCSSAGRKCLLTKDLIDLLNVSNVDRLRKVLKGNRKIKTDEILNPLQSGVSKCKAESEASPSKAEPRSVRSRSSRVDLASVPSLQLGPIYNTACMHLLDPQPVHINDYLYVVPSSAATPGPSLETLEACVEAMDIED</sequence>